<reference evidence="1 2" key="1">
    <citation type="submission" date="2020-08" db="EMBL/GenBank/DDBJ databases">
        <title>A Genomic Blueprint of the Chicken Gut Microbiome.</title>
        <authorList>
            <person name="Gilroy R."/>
            <person name="Ravi A."/>
            <person name="Getino M."/>
            <person name="Pursley I."/>
            <person name="Horton D.L."/>
            <person name="Alikhan N.-F."/>
            <person name="Baker D."/>
            <person name="Gharbi K."/>
            <person name="Hall N."/>
            <person name="Watson M."/>
            <person name="Adriaenssens E.M."/>
            <person name="Foster-Nyarko E."/>
            <person name="Jarju S."/>
            <person name="Secka A."/>
            <person name="Antonio M."/>
            <person name="Oren A."/>
            <person name="Chaudhuri R."/>
            <person name="La Ragione R.M."/>
            <person name="Hildebrand F."/>
            <person name="Pallen M.J."/>
        </authorList>
    </citation>
    <scope>NUCLEOTIDE SEQUENCE [LARGE SCALE GENOMIC DNA]</scope>
    <source>
        <strain evidence="1 2">Sa1YVA6</strain>
    </source>
</reference>
<name>A0ABR8XLW9_9BACL</name>
<comment type="caution">
    <text evidence="1">The sequence shown here is derived from an EMBL/GenBank/DDBJ whole genome shotgun (WGS) entry which is preliminary data.</text>
</comment>
<accession>A0ABR8XLW9</accession>
<sequence length="181" mass="20765">MLCPELISNKHLISRVKVAPIKDEILDIISKADIGTIFYYDFKDVQAINSSGVDEVISKVIRYLCDCENDKFLYFINLNNEVHEHTYNIETTLAGTKLAIVEKLSDGKANFIGDISGTHQKILEKVYLLKKTTAREVAELLNKQPNLMSTHLNSLYKQRLIRRVEEPLIEGGRQYIYQSIF</sequence>
<dbReference type="EMBL" id="JACSPW010000005">
    <property type="protein sequence ID" value="MBD8032923.1"/>
    <property type="molecule type" value="Genomic_DNA"/>
</dbReference>
<dbReference type="Proteomes" id="UP000600565">
    <property type="component" value="Unassembled WGS sequence"/>
</dbReference>
<organism evidence="1 2">
    <name type="scientific">Solibacillus merdavium</name>
    <dbReference type="NCBI Taxonomy" id="2762218"/>
    <lineage>
        <taxon>Bacteria</taxon>
        <taxon>Bacillati</taxon>
        <taxon>Bacillota</taxon>
        <taxon>Bacilli</taxon>
        <taxon>Bacillales</taxon>
        <taxon>Caryophanaceae</taxon>
        <taxon>Solibacillus</taxon>
    </lineage>
</organism>
<dbReference type="InterPro" id="IPR036390">
    <property type="entry name" value="WH_DNA-bd_sf"/>
</dbReference>
<dbReference type="SUPFAM" id="SSF46785">
    <property type="entry name" value="Winged helix' DNA-binding domain"/>
    <property type="match status" value="1"/>
</dbReference>
<evidence type="ECO:0000313" key="1">
    <source>
        <dbReference type="EMBL" id="MBD8032923.1"/>
    </source>
</evidence>
<keyword evidence="2" id="KW-1185">Reference proteome</keyword>
<proteinExistence type="predicted"/>
<protein>
    <submittedName>
        <fullName evidence="1">Uncharacterized protein</fullName>
    </submittedName>
</protein>
<evidence type="ECO:0000313" key="2">
    <source>
        <dbReference type="Proteomes" id="UP000600565"/>
    </source>
</evidence>
<gene>
    <name evidence="1" type="ORF">H9632_07570</name>
</gene>